<proteinExistence type="predicted"/>
<dbReference type="AlphaFoldDB" id="A0A7T3AD13"/>
<gene>
    <name evidence="1" type="ORF">I6G38_05330</name>
</gene>
<dbReference type="RefSeq" id="WP_197939177.1">
    <property type="nucleotide sequence ID" value="NZ_CP065713.1"/>
</dbReference>
<dbReference type="EMBL" id="CP065713">
    <property type="protein sequence ID" value="QPT09678.1"/>
    <property type="molecule type" value="Genomic_DNA"/>
</dbReference>
<sequence>MAFTALVALIAISTPQVPDRKYEGDWYVSDTTDNNTGEREVYAFQSHIEKDDPYVTLSMRCVAGKPEFVVEWQDVKFPTTTALTIGPVRDADSEPDEKPYVFVEADPKDVLQRGLHASPETSRSIIAALGPSKYATFTAHVPSRSMTVGIKVNGTQQAWARVIRHCPVKTLQRPPL</sequence>
<protein>
    <submittedName>
        <fullName evidence="1">Uncharacterized protein</fullName>
    </submittedName>
</protein>
<evidence type="ECO:0000313" key="2">
    <source>
        <dbReference type="Proteomes" id="UP000594836"/>
    </source>
</evidence>
<reference evidence="1 2" key="1">
    <citation type="submission" date="2020-12" db="EMBL/GenBank/DDBJ databases">
        <title>FDA dAtabase for Regulatory Grade micrObial Sequences (FDA-ARGOS): Supporting development and validation of Infectious Disease Dx tests.</title>
        <authorList>
            <person name="Sproer C."/>
            <person name="Gronow S."/>
            <person name="Severitt S."/>
            <person name="Schroder I."/>
            <person name="Tallon L."/>
            <person name="Sadzewicz L."/>
            <person name="Zhao X."/>
            <person name="Boylan J."/>
            <person name="Ott S."/>
            <person name="Bowen H."/>
            <person name="Vavikolanu K."/>
            <person name="Mehta A."/>
            <person name="Aluvathingal J."/>
            <person name="Nadendla S."/>
            <person name="Lowell S."/>
            <person name="Myers T."/>
            <person name="Yan Y."/>
            <person name="Sichtig H."/>
        </authorList>
    </citation>
    <scope>NUCLEOTIDE SEQUENCE [LARGE SCALE GENOMIC DNA]</scope>
    <source>
        <strain evidence="1 2">FDAARGOS_881</strain>
    </source>
</reference>
<dbReference type="Proteomes" id="UP000594836">
    <property type="component" value="Chromosome"/>
</dbReference>
<evidence type="ECO:0000313" key="1">
    <source>
        <dbReference type="EMBL" id="QPT09678.1"/>
    </source>
</evidence>
<accession>A0A7T3AD13</accession>
<name>A0A7T3AD13_SPHPI</name>
<organism evidence="1 2">
    <name type="scientific">Sphingomonas paucimobilis</name>
    <name type="common">Pseudomonas paucimobilis</name>
    <dbReference type="NCBI Taxonomy" id="13689"/>
    <lineage>
        <taxon>Bacteria</taxon>
        <taxon>Pseudomonadati</taxon>
        <taxon>Pseudomonadota</taxon>
        <taxon>Alphaproteobacteria</taxon>
        <taxon>Sphingomonadales</taxon>
        <taxon>Sphingomonadaceae</taxon>
        <taxon>Sphingomonas</taxon>
    </lineage>
</organism>